<dbReference type="Pfam" id="PF02472">
    <property type="entry name" value="ExbD"/>
    <property type="match status" value="1"/>
</dbReference>
<accession>A0A841J210</accession>
<evidence type="ECO:0000256" key="12">
    <source>
        <dbReference type="RuleBase" id="RU003879"/>
    </source>
</evidence>
<keyword evidence="10 13" id="KW-1133">Transmembrane helix</keyword>
<sequence length="135" mass="14889">MTGTQVDTALMGDMNTTPLIDVMLVLLIMFVITMPLQTHAVKMDLPSGPGVTVNSTKNLLTLDSMGTLRWNGVPIDRLMLRSYLQQSLSLPVEPELQFQPTADAHYVHVDGVMADIKRSGVSKVGFIGNEHYRSF</sequence>
<comment type="similarity">
    <text evidence="3 12">Belongs to the ExbD/TolR family.</text>
</comment>
<evidence type="ECO:0000256" key="11">
    <source>
        <dbReference type="ARBA" id="ARBA00023136"/>
    </source>
</evidence>
<dbReference type="GO" id="GO:0005886">
    <property type="term" value="C:plasma membrane"/>
    <property type="evidence" value="ECO:0007669"/>
    <property type="project" value="UniProtKB-SubCell"/>
</dbReference>
<comment type="function">
    <text evidence="1">Involved in the TonB-dependent energy-dependent transport of various receptor-bound substrates.</text>
</comment>
<gene>
    <name evidence="14" type="ORF">FHS92_002740</name>
</gene>
<evidence type="ECO:0000313" key="14">
    <source>
        <dbReference type="EMBL" id="MBB6124983.1"/>
    </source>
</evidence>
<keyword evidence="5 12" id="KW-0813">Transport</keyword>
<keyword evidence="6" id="KW-1003">Cell membrane</keyword>
<comment type="caution">
    <text evidence="14">The sequence shown here is derived from an EMBL/GenBank/DDBJ whole genome shotgun (WGS) entry which is preliminary data.</text>
</comment>
<dbReference type="GO" id="GO:0015031">
    <property type="term" value="P:protein transport"/>
    <property type="evidence" value="ECO:0007669"/>
    <property type="project" value="UniProtKB-KW"/>
</dbReference>
<dbReference type="GO" id="GO:0022857">
    <property type="term" value="F:transmembrane transporter activity"/>
    <property type="evidence" value="ECO:0007669"/>
    <property type="project" value="InterPro"/>
</dbReference>
<dbReference type="AlphaFoldDB" id="A0A841J210"/>
<evidence type="ECO:0000256" key="13">
    <source>
        <dbReference type="SAM" id="Phobius"/>
    </source>
</evidence>
<dbReference type="InterPro" id="IPR003400">
    <property type="entry name" value="ExbD"/>
</dbReference>
<dbReference type="PANTHER" id="PTHR30558">
    <property type="entry name" value="EXBD MEMBRANE COMPONENT OF PMF-DRIVEN MACROMOLECULE IMPORT SYSTEM"/>
    <property type="match status" value="1"/>
</dbReference>
<keyword evidence="15" id="KW-1185">Reference proteome</keyword>
<evidence type="ECO:0000256" key="9">
    <source>
        <dbReference type="ARBA" id="ARBA00022927"/>
    </source>
</evidence>
<dbReference type="PANTHER" id="PTHR30558:SF12">
    <property type="entry name" value="BIOPOLYMER TRANSPORT PROTEIN EXBD"/>
    <property type="match status" value="1"/>
</dbReference>
<dbReference type="Proteomes" id="UP000552700">
    <property type="component" value="Unassembled WGS sequence"/>
</dbReference>
<evidence type="ECO:0000256" key="10">
    <source>
        <dbReference type="ARBA" id="ARBA00022989"/>
    </source>
</evidence>
<keyword evidence="9 12" id="KW-0653">Protein transport</keyword>
<keyword evidence="8 12" id="KW-0812">Transmembrane</keyword>
<evidence type="ECO:0000313" key="15">
    <source>
        <dbReference type="Proteomes" id="UP000552700"/>
    </source>
</evidence>
<proteinExistence type="inferred from homology"/>
<evidence type="ECO:0000256" key="7">
    <source>
        <dbReference type="ARBA" id="ARBA00022519"/>
    </source>
</evidence>
<name>A0A841J210_9SPHN</name>
<evidence type="ECO:0000256" key="5">
    <source>
        <dbReference type="ARBA" id="ARBA00022448"/>
    </source>
</evidence>
<evidence type="ECO:0000256" key="2">
    <source>
        <dbReference type="ARBA" id="ARBA00004249"/>
    </source>
</evidence>
<keyword evidence="7" id="KW-0997">Cell inner membrane</keyword>
<comment type="subcellular location">
    <subcellularLocation>
        <location evidence="2">Cell inner membrane</location>
        <topology evidence="2">Single-pass type II membrane protein</topology>
    </subcellularLocation>
    <subcellularLocation>
        <location evidence="12">Cell membrane</location>
        <topology evidence="12">Single-pass type II membrane protein</topology>
    </subcellularLocation>
</comment>
<reference evidence="14 15" key="1">
    <citation type="submission" date="2020-08" db="EMBL/GenBank/DDBJ databases">
        <title>Genomic Encyclopedia of Type Strains, Phase IV (KMG-IV): sequencing the most valuable type-strain genomes for metagenomic binning, comparative biology and taxonomic classification.</title>
        <authorList>
            <person name="Goeker M."/>
        </authorList>
    </citation>
    <scope>NUCLEOTIDE SEQUENCE [LARGE SCALE GENOMIC DNA]</scope>
    <source>
        <strain evidence="14 15">DSM 102255</strain>
    </source>
</reference>
<evidence type="ECO:0000256" key="1">
    <source>
        <dbReference type="ARBA" id="ARBA00003540"/>
    </source>
</evidence>
<feature type="transmembrane region" description="Helical" evidence="13">
    <location>
        <begin position="19"/>
        <end position="36"/>
    </location>
</feature>
<dbReference type="EMBL" id="JACIJP010000005">
    <property type="protein sequence ID" value="MBB6124983.1"/>
    <property type="molecule type" value="Genomic_DNA"/>
</dbReference>
<evidence type="ECO:0000256" key="3">
    <source>
        <dbReference type="ARBA" id="ARBA00005811"/>
    </source>
</evidence>
<comment type="subunit">
    <text evidence="4">The accessory proteins ExbB and ExbD seem to form a complex with TonB.</text>
</comment>
<protein>
    <submittedName>
        <fullName evidence="14">Biopolymer transport protein ExbD</fullName>
    </submittedName>
</protein>
<evidence type="ECO:0000256" key="6">
    <source>
        <dbReference type="ARBA" id="ARBA00022475"/>
    </source>
</evidence>
<keyword evidence="11 13" id="KW-0472">Membrane</keyword>
<evidence type="ECO:0000256" key="4">
    <source>
        <dbReference type="ARBA" id="ARBA00011471"/>
    </source>
</evidence>
<organism evidence="14 15">
    <name type="scientific">Sphingobium subterraneum</name>
    <dbReference type="NCBI Taxonomy" id="627688"/>
    <lineage>
        <taxon>Bacteria</taxon>
        <taxon>Pseudomonadati</taxon>
        <taxon>Pseudomonadota</taxon>
        <taxon>Alphaproteobacteria</taxon>
        <taxon>Sphingomonadales</taxon>
        <taxon>Sphingomonadaceae</taxon>
        <taxon>Sphingobium</taxon>
    </lineage>
</organism>
<evidence type="ECO:0000256" key="8">
    <source>
        <dbReference type="ARBA" id="ARBA00022692"/>
    </source>
</evidence>